<dbReference type="EMBL" id="CP007264">
    <property type="protein sequence ID" value="AHL21945.1"/>
    <property type="molecule type" value="Genomic_DNA"/>
</dbReference>
<dbReference type="KEGG" id="tnu:BD01_0318"/>
<reference evidence="2 3" key="1">
    <citation type="submission" date="2014-02" db="EMBL/GenBank/DDBJ databases">
        <title>Genome Sequence of an Hyperthermophilic Archaeon, Thermococcus nautili 30-1, producing viral vesicles.</title>
        <authorList>
            <person name="Oberto J."/>
            <person name="Gaudin M."/>
            <person name="Cossu M."/>
            <person name="Gorlas A."/>
            <person name="Slesarev A."/>
            <person name="Marguet E."/>
            <person name="Forterre P."/>
        </authorList>
    </citation>
    <scope>NUCLEOTIDE SEQUENCE [LARGE SCALE GENOMIC DNA]</scope>
    <source>
        <strain evidence="2 3">30-1</strain>
    </source>
</reference>
<feature type="transmembrane region" description="Helical" evidence="1">
    <location>
        <begin position="134"/>
        <end position="151"/>
    </location>
</feature>
<keyword evidence="1" id="KW-1133">Transmembrane helix</keyword>
<dbReference type="STRING" id="195522.BD01_0318"/>
<keyword evidence="1" id="KW-0812">Transmembrane</keyword>
<proteinExistence type="predicted"/>
<keyword evidence="3" id="KW-1185">Reference proteome</keyword>
<dbReference type="AlphaFoldDB" id="W8P3E6"/>
<organism evidence="2 3">
    <name type="scientific">Thermococcus nautili</name>
    <dbReference type="NCBI Taxonomy" id="195522"/>
    <lineage>
        <taxon>Archaea</taxon>
        <taxon>Methanobacteriati</taxon>
        <taxon>Methanobacteriota</taxon>
        <taxon>Thermococci</taxon>
        <taxon>Thermococcales</taxon>
        <taxon>Thermococcaceae</taxon>
        <taxon>Thermococcus</taxon>
    </lineage>
</organism>
<gene>
    <name evidence="2" type="ORF">BD01_0318</name>
</gene>
<dbReference type="OrthoDB" id="88413at2157"/>
<protein>
    <submittedName>
        <fullName evidence="2">Uncharacterized protein</fullName>
    </submittedName>
</protein>
<accession>W8P3E6</accession>
<dbReference type="HOGENOM" id="CLU_1458238_0_0_2"/>
<feature type="transmembrane region" description="Helical" evidence="1">
    <location>
        <begin position="110"/>
        <end position="127"/>
    </location>
</feature>
<feature type="transmembrane region" description="Helical" evidence="1">
    <location>
        <begin position="52"/>
        <end position="71"/>
    </location>
</feature>
<dbReference type="GeneID" id="24958974"/>
<dbReference type="eggNOG" id="arCOG13062">
    <property type="taxonomic scope" value="Archaea"/>
</dbReference>
<dbReference type="RefSeq" id="WP_042689227.1">
    <property type="nucleotide sequence ID" value="NZ_CP007264.1"/>
</dbReference>
<sequence length="196" mass="22019">MLLPMHIFVAYLIGTWRGWNRKLLGLFVIANSAPDYSFIQMLLITGDFTRTFFNHGFISFIYMLPFGPLGVLGNGLHLLADFFTGGIPFLPNGVWYGFPRLGWHLWGKFILVPWEVPIAVAGLYATYRLGAGKVLYSLSAFLLGYAVFIALSPLYLINPFLSTGLSFLVLWYLYEKVEIIDLLVGKIVRKAEGAKA</sequence>
<dbReference type="Proteomes" id="UP000019434">
    <property type="component" value="Chromosome"/>
</dbReference>
<feature type="transmembrane region" description="Helical" evidence="1">
    <location>
        <begin position="23"/>
        <end position="46"/>
    </location>
</feature>
<name>W8P3E6_9EURY</name>
<evidence type="ECO:0000256" key="1">
    <source>
        <dbReference type="SAM" id="Phobius"/>
    </source>
</evidence>
<evidence type="ECO:0000313" key="2">
    <source>
        <dbReference type="EMBL" id="AHL21945.1"/>
    </source>
</evidence>
<evidence type="ECO:0000313" key="3">
    <source>
        <dbReference type="Proteomes" id="UP000019434"/>
    </source>
</evidence>
<keyword evidence="1" id="KW-0472">Membrane</keyword>